<proteinExistence type="predicted"/>
<reference evidence="3" key="2">
    <citation type="submission" date="2020-08" db="EMBL/GenBank/DDBJ databases">
        <authorList>
            <person name="Shumante A."/>
            <person name="Zimin A.V."/>
            <person name="Puiu D."/>
            <person name="Salzberg S.L."/>
        </authorList>
    </citation>
    <scope>NUCLEOTIDE SEQUENCE</scope>
    <source>
        <strain evidence="3">WC2-LM</strain>
        <tissue evidence="3">Liver</tissue>
    </source>
</reference>
<dbReference type="Pfam" id="PF00435">
    <property type="entry name" value="Spectrin"/>
    <property type="match status" value="1"/>
</dbReference>
<reference evidence="4 5" key="1">
    <citation type="submission" date="2019-04" db="EMBL/GenBank/DDBJ databases">
        <authorList>
            <person name="Alioto T."/>
            <person name="Alioto T."/>
        </authorList>
    </citation>
    <scope>NUCLEOTIDE SEQUENCE [LARGE SCALE GENOMIC DNA]</scope>
</reference>
<keyword evidence="1" id="KW-0677">Repeat</keyword>
<dbReference type="GO" id="GO:0005737">
    <property type="term" value="C:cytoplasm"/>
    <property type="evidence" value="ECO:0007669"/>
    <property type="project" value="UniProtKB-ARBA"/>
</dbReference>
<dbReference type="AlphaFoldDB" id="A0A5E4AH45"/>
<dbReference type="GO" id="GO:0043226">
    <property type="term" value="C:organelle"/>
    <property type="evidence" value="ECO:0007669"/>
    <property type="project" value="UniProtKB-ARBA"/>
</dbReference>
<sequence>MLMARDGSREDGHKLHKRWLRHQAFMAELAQNKEWLEKIEREGQQLMQEKPELAASVRKKLGEIRQCWAELESTTQAKARQLFEASKADQLVQSFAELDKKLLHMESQLQDVDPGGDLATVNSQLKKLQVWTGCPAGGSLHHCGVGKGPGTGCLRREVLAVQLGPCPSSPLSLSFCLRPATAAGTLPSRSRPCDPESSLRGPCPTVLSWLRDQMVEPQVLLPSPQGPASWSGSAKDSCLEGWGPVSCHLRGTSRKIHWRFRGCWAESLQTPGHAHLHPT</sequence>
<dbReference type="Proteomes" id="UP000335636">
    <property type="component" value="Unassembled WGS sequence"/>
</dbReference>
<evidence type="ECO:0000256" key="2">
    <source>
        <dbReference type="ARBA" id="ARBA00023203"/>
    </source>
</evidence>
<evidence type="ECO:0000256" key="1">
    <source>
        <dbReference type="ARBA" id="ARBA00022737"/>
    </source>
</evidence>
<dbReference type="EMBL" id="WJEC01007674">
    <property type="protein sequence ID" value="KAF7469220.1"/>
    <property type="molecule type" value="Genomic_DNA"/>
</dbReference>
<dbReference type="InterPro" id="IPR002017">
    <property type="entry name" value="Spectrin_repeat"/>
</dbReference>
<dbReference type="SUPFAM" id="SSF46966">
    <property type="entry name" value="Spectrin repeat"/>
    <property type="match status" value="1"/>
</dbReference>
<dbReference type="GO" id="GO:0003779">
    <property type="term" value="F:actin binding"/>
    <property type="evidence" value="ECO:0007669"/>
    <property type="project" value="UniProtKB-KW"/>
</dbReference>
<dbReference type="Gene3D" id="1.20.58.60">
    <property type="match status" value="1"/>
</dbReference>
<organism evidence="4 5">
    <name type="scientific">Marmota monax</name>
    <name type="common">Woodchuck</name>
    <dbReference type="NCBI Taxonomy" id="9995"/>
    <lineage>
        <taxon>Eukaryota</taxon>
        <taxon>Metazoa</taxon>
        <taxon>Chordata</taxon>
        <taxon>Craniata</taxon>
        <taxon>Vertebrata</taxon>
        <taxon>Euteleostomi</taxon>
        <taxon>Mammalia</taxon>
        <taxon>Eutheria</taxon>
        <taxon>Euarchontoglires</taxon>
        <taxon>Glires</taxon>
        <taxon>Rodentia</taxon>
        <taxon>Sciuromorpha</taxon>
        <taxon>Sciuridae</taxon>
        <taxon>Xerinae</taxon>
        <taxon>Marmotini</taxon>
        <taxon>Marmota</taxon>
    </lineage>
</organism>
<name>A0A5E4AH45_MARMO</name>
<evidence type="ECO:0000313" key="5">
    <source>
        <dbReference type="Proteomes" id="UP000335636"/>
    </source>
</evidence>
<keyword evidence="2" id="KW-0009">Actin-binding</keyword>
<protein>
    <submittedName>
        <fullName evidence="4">Uncharacterized protein</fullName>
    </submittedName>
</protein>
<keyword evidence="5" id="KW-1185">Reference proteome</keyword>
<dbReference type="Proteomes" id="UP000662637">
    <property type="component" value="Unassembled WGS sequence"/>
</dbReference>
<dbReference type="FunFam" id="1.20.58.60:FF:000033">
    <property type="entry name" value="Spectrin beta chain"/>
    <property type="match status" value="1"/>
</dbReference>
<evidence type="ECO:0000313" key="3">
    <source>
        <dbReference type="EMBL" id="KAF7469220.1"/>
    </source>
</evidence>
<evidence type="ECO:0000313" key="4">
    <source>
        <dbReference type="EMBL" id="VTJ56300.1"/>
    </source>
</evidence>
<accession>A0A5E4AH45</accession>
<dbReference type="EMBL" id="CABDUW010000063">
    <property type="protein sequence ID" value="VTJ56300.1"/>
    <property type="molecule type" value="Genomic_DNA"/>
</dbReference>
<dbReference type="PANTHER" id="PTHR11915">
    <property type="entry name" value="SPECTRIN/FILAMIN RELATED CYTOSKELETAL PROTEIN"/>
    <property type="match status" value="1"/>
</dbReference>
<gene>
    <name evidence="3" type="ORF">GHT09_019548</name>
    <name evidence="4" type="ORF">MONAX_5E003856</name>
</gene>
<dbReference type="CDD" id="cd00176">
    <property type="entry name" value="SPEC"/>
    <property type="match status" value="1"/>
</dbReference>
<dbReference type="InterPro" id="IPR018159">
    <property type="entry name" value="Spectrin/alpha-actinin"/>
</dbReference>